<evidence type="ECO:0000313" key="2">
    <source>
        <dbReference type="Proteomes" id="UP000077266"/>
    </source>
</evidence>
<dbReference type="EMBL" id="KV426157">
    <property type="protein sequence ID" value="KZV86406.1"/>
    <property type="molecule type" value="Genomic_DNA"/>
</dbReference>
<protein>
    <submittedName>
        <fullName evidence="1">Uncharacterized protein</fullName>
    </submittedName>
</protein>
<keyword evidence="2" id="KW-1185">Reference proteome</keyword>
<gene>
    <name evidence="1" type="ORF">EXIGLDRAFT_226018</name>
</gene>
<accession>A0A165E9P9</accession>
<dbReference type="AlphaFoldDB" id="A0A165E9P9"/>
<proteinExistence type="predicted"/>
<name>A0A165E9P9_EXIGL</name>
<organism evidence="1 2">
    <name type="scientific">Exidia glandulosa HHB12029</name>
    <dbReference type="NCBI Taxonomy" id="1314781"/>
    <lineage>
        <taxon>Eukaryota</taxon>
        <taxon>Fungi</taxon>
        <taxon>Dikarya</taxon>
        <taxon>Basidiomycota</taxon>
        <taxon>Agaricomycotina</taxon>
        <taxon>Agaricomycetes</taxon>
        <taxon>Auriculariales</taxon>
        <taxon>Exidiaceae</taxon>
        <taxon>Exidia</taxon>
    </lineage>
</organism>
<dbReference type="Proteomes" id="UP000077266">
    <property type="component" value="Unassembled WGS sequence"/>
</dbReference>
<reference evidence="1 2" key="1">
    <citation type="journal article" date="2016" name="Mol. Biol. Evol.">
        <title>Comparative Genomics of Early-Diverging Mushroom-Forming Fungi Provides Insights into the Origins of Lignocellulose Decay Capabilities.</title>
        <authorList>
            <person name="Nagy L.G."/>
            <person name="Riley R."/>
            <person name="Tritt A."/>
            <person name="Adam C."/>
            <person name="Daum C."/>
            <person name="Floudas D."/>
            <person name="Sun H."/>
            <person name="Yadav J.S."/>
            <person name="Pangilinan J."/>
            <person name="Larsson K.H."/>
            <person name="Matsuura K."/>
            <person name="Barry K."/>
            <person name="Labutti K."/>
            <person name="Kuo R."/>
            <person name="Ohm R.A."/>
            <person name="Bhattacharya S.S."/>
            <person name="Shirouzu T."/>
            <person name="Yoshinaga Y."/>
            <person name="Martin F.M."/>
            <person name="Grigoriev I.V."/>
            <person name="Hibbett D.S."/>
        </authorList>
    </citation>
    <scope>NUCLEOTIDE SEQUENCE [LARGE SCALE GENOMIC DNA]</scope>
    <source>
        <strain evidence="1 2">HHB12029</strain>
    </source>
</reference>
<evidence type="ECO:0000313" key="1">
    <source>
        <dbReference type="EMBL" id="KZV86406.1"/>
    </source>
</evidence>
<sequence length="90" mass="9782">MAILVGSYVLAVAQPRVYTHRQVPLSGSRSSRRGVLIHCAENPGPLRELVVMAQVVRATGCSCERLYRARKSTAASHPPIPCPRLVTCTL</sequence>
<dbReference type="InParanoid" id="A0A165E9P9"/>